<dbReference type="FunFam" id="3.40.1090.10:FF:000010">
    <property type="entry name" value="Lysophospholipase"/>
    <property type="match status" value="1"/>
</dbReference>
<dbReference type="PANTHER" id="PTHR10728">
    <property type="entry name" value="CYTOSOLIC PHOSPHOLIPASE A2"/>
    <property type="match status" value="1"/>
</dbReference>
<evidence type="ECO:0000313" key="12">
    <source>
        <dbReference type="EMBL" id="EUN21352.1"/>
    </source>
</evidence>
<comment type="catalytic activity">
    <reaction evidence="8 10">
        <text>a 1-acyl-sn-glycero-3-phosphocholine + H2O = sn-glycerol 3-phosphocholine + a fatty acid + H(+)</text>
        <dbReference type="Rhea" id="RHEA:15177"/>
        <dbReference type="ChEBI" id="CHEBI:15377"/>
        <dbReference type="ChEBI" id="CHEBI:15378"/>
        <dbReference type="ChEBI" id="CHEBI:16870"/>
        <dbReference type="ChEBI" id="CHEBI:28868"/>
        <dbReference type="ChEBI" id="CHEBI:58168"/>
        <dbReference type="EC" id="3.1.1.5"/>
    </reaction>
</comment>
<evidence type="ECO:0000256" key="6">
    <source>
        <dbReference type="ARBA" id="ARBA00023098"/>
    </source>
</evidence>
<keyword evidence="13" id="KW-1185">Reference proteome</keyword>
<comment type="similarity">
    <text evidence="1 10">Belongs to the lysophospholipase family.</text>
</comment>
<dbReference type="InterPro" id="IPR016035">
    <property type="entry name" value="Acyl_Trfase/lysoPLipase"/>
</dbReference>
<dbReference type="PROSITE" id="PS51210">
    <property type="entry name" value="PLA2C"/>
    <property type="match status" value="1"/>
</dbReference>
<sequence length="569" mass="61928">MVELLQRVGIRDFDVKQYFDAHKRNYSALPNVAIAFSGGGYRAMLNGAGVLAAFDSRTSNSTNAGHLGGLLQSSTYISALSGGGWLIGSIFANNFTSVEAITREGENTPLWQLQNSLLEGPPTRGIQAFSTAQYFANIVSVVKQKSRALNGIFSTSITDLYGRALSFQLLNATQGGSAYTFSSIQNDKDFSSGKAPMPIIVADERSPGDLIVSLNSTVFEFNPFEMGSFDPTTYGFAPLKYIGSKFDGGKLSHDENCVTGFDNLGFVLGTSASLFNQFFLRLEKNKNIPGLLKTLVSKILERIGEAGNDIADYSPNPFFNYHNKTNPSGGNYSLTLVDGGEDGQNIPLHPLIQPVRNVDVVFAVDSTSNSETQKWPSGKALVSTYLRTGSSIMNQTSFPYIPGQDTFVALGMNNRPTFFGCNSTNVTNGNNVPPIIVYLPNSPYNFFSNTSTFGKLSFSIEDRDRMIQNGYNMATQGNATRDGASSWPTCVGCVILSRSLERNKHQVPEVCQGCFTQYCWNGTVVRKAPPYNPSLYLTSVNKDSSSSSSNTVIPSRILFSLLILLTFVY</sequence>
<dbReference type="GO" id="GO:0005829">
    <property type="term" value="C:cytosol"/>
    <property type="evidence" value="ECO:0007669"/>
    <property type="project" value="TreeGrafter"/>
</dbReference>
<keyword evidence="7" id="KW-0325">Glycoprotein</keyword>
<dbReference type="Gene3D" id="3.40.1090.10">
    <property type="entry name" value="Cytosolic phospholipase A2 catalytic domain"/>
    <property type="match status" value="1"/>
</dbReference>
<dbReference type="SMART" id="SM00022">
    <property type="entry name" value="PLAc"/>
    <property type="match status" value="1"/>
</dbReference>
<evidence type="ECO:0000256" key="5">
    <source>
        <dbReference type="ARBA" id="ARBA00022963"/>
    </source>
</evidence>
<dbReference type="InterPro" id="IPR002642">
    <property type="entry name" value="LysoPLipase_cat_dom"/>
</dbReference>
<dbReference type="GeneID" id="26250514"/>
<evidence type="ECO:0000313" key="13">
    <source>
        <dbReference type="Proteomes" id="UP000054337"/>
    </source>
</evidence>
<evidence type="ECO:0000256" key="1">
    <source>
        <dbReference type="ARBA" id="ARBA00008780"/>
    </source>
</evidence>
<gene>
    <name evidence="12" type="ORF">COCVIDRAFT_114236</name>
</gene>
<dbReference type="EMBL" id="KI968852">
    <property type="protein sequence ID" value="EUN21352.1"/>
    <property type="molecule type" value="Genomic_DNA"/>
</dbReference>
<proteinExistence type="inferred from homology"/>
<dbReference type="PANTHER" id="PTHR10728:SF33">
    <property type="entry name" value="LYSOPHOSPHOLIPASE 1-RELATED"/>
    <property type="match status" value="1"/>
</dbReference>
<evidence type="ECO:0000256" key="7">
    <source>
        <dbReference type="ARBA" id="ARBA00023180"/>
    </source>
</evidence>
<accession>W7EB66</accession>
<dbReference type="GO" id="GO:0004622">
    <property type="term" value="F:phosphatidylcholine lysophospholipase activity"/>
    <property type="evidence" value="ECO:0007669"/>
    <property type="project" value="UniProtKB-EC"/>
</dbReference>
<reference evidence="12 13" key="1">
    <citation type="journal article" date="2013" name="PLoS Genet.">
        <title>Comparative genome structure, secondary metabolite, and effector coding capacity across Cochliobolus pathogens.</title>
        <authorList>
            <person name="Condon B.J."/>
            <person name="Leng Y."/>
            <person name="Wu D."/>
            <person name="Bushley K.E."/>
            <person name="Ohm R.A."/>
            <person name="Otillar R."/>
            <person name="Martin J."/>
            <person name="Schackwitz W."/>
            <person name="Grimwood J."/>
            <person name="MohdZainudin N."/>
            <person name="Xue C."/>
            <person name="Wang R."/>
            <person name="Manning V.A."/>
            <person name="Dhillon B."/>
            <person name="Tu Z.J."/>
            <person name="Steffenson B.J."/>
            <person name="Salamov A."/>
            <person name="Sun H."/>
            <person name="Lowry S."/>
            <person name="LaButti K."/>
            <person name="Han J."/>
            <person name="Copeland A."/>
            <person name="Lindquist E."/>
            <person name="Barry K."/>
            <person name="Schmutz J."/>
            <person name="Baker S.E."/>
            <person name="Ciuffetti L.M."/>
            <person name="Grigoriev I.V."/>
            <person name="Zhong S."/>
            <person name="Turgeon B.G."/>
        </authorList>
    </citation>
    <scope>NUCLEOTIDE SEQUENCE [LARGE SCALE GENOMIC DNA]</scope>
    <source>
        <strain evidence="12 13">FI3</strain>
    </source>
</reference>
<evidence type="ECO:0000256" key="4">
    <source>
        <dbReference type="ARBA" id="ARBA00022801"/>
    </source>
</evidence>
<dbReference type="Proteomes" id="UP000054337">
    <property type="component" value="Unassembled WGS sequence"/>
</dbReference>
<evidence type="ECO:0000256" key="8">
    <source>
        <dbReference type="ARBA" id="ARBA00049531"/>
    </source>
</evidence>
<organism evidence="12 13">
    <name type="scientific">Bipolaris victoriae (strain FI3)</name>
    <name type="common">Victoria blight of oats agent</name>
    <name type="synonym">Cochliobolus victoriae</name>
    <dbReference type="NCBI Taxonomy" id="930091"/>
    <lineage>
        <taxon>Eukaryota</taxon>
        <taxon>Fungi</taxon>
        <taxon>Dikarya</taxon>
        <taxon>Ascomycota</taxon>
        <taxon>Pezizomycotina</taxon>
        <taxon>Dothideomycetes</taxon>
        <taxon>Pleosporomycetidae</taxon>
        <taxon>Pleosporales</taxon>
        <taxon>Pleosporineae</taxon>
        <taxon>Pleosporaceae</taxon>
        <taxon>Bipolaris</taxon>
    </lineage>
</organism>
<name>W7EB66_BIPV3</name>
<evidence type="ECO:0000256" key="3">
    <source>
        <dbReference type="ARBA" id="ARBA00022729"/>
    </source>
</evidence>
<dbReference type="EC" id="3.1.1.5" evidence="2 10"/>
<keyword evidence="6 9" id="KW-0443">Lipid metabolism</keyword>
<protein>
    <recommendedName>
        <fullName evidence="2 10">Lysophospholipase</fullName>
        <ecNumber evidence="2 10">3.1.1.5</ecNumber>
    </recommendedName>
</protein>
<evidence type="ECO:0000256" key="9">
    <source>
        <dbReference type="PROSITE-ProRule" id="PRU00555"/>
    </source>
</evidence>
<dbReference type="GO" id="GO:0005783">
    <property type="term" value="C:endoplasmic reticulum"/>
    <property type="evidence" value="ECO:0007669"/>
    <property type="project" value="TreeGrafter"/>
</dbReference>
<dbReference type="GO" id="GO:0046475">
    <property type="term" value="P:glycerophospholipid catabolic process"/>
    <property type="evidence" value="ECO:0007669"/>
    <property type="project" value="TreeGrafter"/>
</dbReference>
<keyword evidence="5 9" id="KW-0442">Lipid degradation</keyword>
<evidence type="ECO:0000256" key="10">
    <source>
        <dbReference type="RuleBase" id="RU362103"/>
    </source>
</evidence>
<dbReference type="OrthoDB" id="4084751at2759"/>
<dbReference type="SUPFAM" id="SSF52151">
    <property type="entry name" value="FabD/lysophospholipase-like"/>
    <property type="match status" value="1"/>
</dbReference>
<dbReference type="GO" id="GO:0004623">
    <property type="term" value="F:phospholipase A2 activity"/>
    <property type="evidence" value="ECO:0007669"/>
    <property type="project" value="TreeGrafter"/>
</dbReference>
<keyword evidence="3" id="KW-0732">Signal</keyword>
<feature type="domain" description="PLA2c" evidence="11">
    <location>
        <begin position="1"/>
        <end position="525"/>
    </location>
</feature>
<keyword evidence="4 9" id="KW-0378">Hydrolase</keyword>
<dbReference type="HOGENOM" id="CLU_014602_0_0_1"/>
<dbReference type="Pfam" id="PF01735">
    <property type="entry name" value="PLA2_B"/>
    <property type="match status" value="1"/>
</dbReference>
<dbReference type="RefSeq" id="XP_014550926.1">
    <property type="nucleotide sequence ID" value="XM_014695440.1"/>
</dbReference>
<dbReference type="AlphaFoldDB" id="W7EB66"/>
<evidence type="ECO:0000256" key="2">
    <source>
        <dbReference type="ARBA" id="ARBA00013274"/>
    </source>
</evidence>
<evidence type="ECO:0000259" key="11">
    <source>
        <dbReference type="PROSITE" id="PS51210"/>
    </source>
</evidence>